<dbReference type="AlphaFoldDB" id="A0A410FZB1"/>
<evidence type="ECO:0000313" key="9">
    <source>
        <dbReference type="EMBL" id="QAA80316.1"/>
    </source>
</evidence>
<dbReference type="InterPro" id="IPR013785">
    <property type="entry name" value="Aldolase_TIM"/>
</dbReference>
<evidence type="ECO:0000256" key="3">
    <source>
        <dbReference type="ARBA" id="ARBA00022432"/>
    </source>
</evidence>
<comment type="subcellular location">
    <subcellularLocation>
        <location evidence="7 8">Cytoplasm</location>
    </subcellularLocation>
</comment>
<dbReference type="PROSITE" id="PS00171">
    <property type="entry name" value="TIM_1"/>
    <property type="match status" value="1"/>
</dbReference>
<evidence type="ECO:0000256" key="8">
    <source>
        <dbReference type="RuleBase" id="RU363013"/>
    </source>
</evidence>
<comment type="pathway">
    <text evidence="7 8">Carbohydrate biosynthesis; gluconeogenesis.</text>
</comment>
<dbReference type="UniPathway" id="UPA00138"/>
<dbReference type="Proteomes" id="UP000285517">
    <property type="component" value="Chromosome"/>
</dbReference>
<organism evidence="9 10">
    <name type="scientific">Aequorivita ciconiae</name>
    <dbReference type="NCBI Taxonomy" id="2494375"/>
    <lineage>
        <taxon>Bacteria</taxon>
        <taxon>Pseudomonadati</taxon>
        <taxon>Bacteroidota</taxon>
        <taxon>Flavobacteriia</taxon>
        <taxon>Flavobacteriales</taxon>
        <taxon>Flavobacteriaceae</taxon>
        <taxon>Aequorivita</taxon>
    </lineage>
</organism>
<dbReference type="GO" id="GO:0006094">
    <property type="term" value="P:gluconeogenesis"/>
    <property type="evidence" value="ECO:0007669"/>
    <property type="project" value="UniProtKB-UniRule"/>
</dbReference>
<feature type="binding site" evidence="7">
    <location>
        <begin position="9"/>
        <end position="11"/>
    </location>
    <ligand>
        <name>substrate</name>
    </ligand>
</feature>
<evidence type="ECO:0000256" key="6">
    <source>
        <dbReference type="ARBA" id="ARBA00023235"/>
    </source>
</evidence>
<keyword evidence="5 7" id="KW-0324">Glycolysis</keyword>
<dbReference type="Pfam" id="PF00121">
    <property type="entry name" value="TIM"/>
    <property type="match status" value="1"/>
</dbReference>
<dbReference type="PROSITE" id="PS51440">
    <property type="entry name" value="TIM_2"/>
    <property type="match status" value="1"/>
</dbReference>
<feature type="active site" description="Proton acceptor" evidence="7">
    <location>
        <position position="166"/>
    </location>
</feature>
<evidence type="ECO:0000256" key="5">
    <source>
        <dbReference type="ARBA" id="ARBA00023152"/>
    </source>
</evidence>
<dbReference type="Gene3D" id="3.20.20.70">
    <property type="entry name" value="Aldolase class I"/>
    <property type="match status" value="1"/>
</dbReference>
<dbReference type="GO" id="GO:0019563">
    <property type="term" value="P:glycerol catabolic process"/>
    <property type="evidence" value="ECO:0007669"/>
    <property type="project" value="TreeGrafter"/>
</dbReference>
<gene>
    <name evidence="7" type="primary">tpiA</name>
    <name evidence="9" type="ORF">EI546_00550</name>
</gene>
<sequence length="250" mass="28109">MRRKIVAGNWKMNYDLSETESFLSSFKEQVRPEDVEVMIAPAFTNLNHAFKSLRDHDVKVVAQNMHQCESGAYTGEISAKMLLSVGVKSVILGHSERREYFNETNKTLAEKVETALKHEMAIIFCVGEEEDKRDNGTYFDFVKKQLSEGLFHISKEDWKSVIVAYEPIWAIGTGKTASPEQVQEMHEFIRNTIQNDFSEGVAEGVPILYGGSVKPDNAKEIFSKEDVDGGLIGGASLEVESFMKIINAFK</sequence>
<dbReference type="InterPro" id="IPR020861">
    <property type="entry name" value="Triosephosphate_isomerase_AS"/>
</dbReference>
<keyword evidence="10" id="KW-1185">Reference proteome</keyword>
<dbReference type="SUPFAM" id="SSF51351">
    <property type="entry name" value="Triosephosphate isomerase (TIM)"/>
    <property type="match status" value="1"/>
</dbReference>
<comment type="catalytic activity">
    <reaction evidence="7 8">
        <text>D-glyceraldehyde 3-phosphate = dihydroxyacetone phosphate</text>
        <dbReference type="Rhea" id="RHEA:18585"/>
        <dbReference type="ChEBI" id="CHEBI:57642"/>
        <dbReference type="ChEBI" id="CHEBI:59776"/>
        <dbReference type="EC" id="5.3.1.1"/>
    </reaction>
</comment>
<dbReference type="InterPro" id="IPR000652">
    <property type="entry name" value="Triosephosphate_isomerase"/>
</dbReference>
<feature type="binding site" evidence="7">
    <location>
        <position position="172"/>
    </location>
    <ligand>
        <name>substrate</name>
    </ligand>
</feature>
<dbReference type="UniPathway" id="UPA00109">
    <property type="reaction ID" value="UER00189"/>
</dbReference>
<evidence type="ECO:0000313" key="10">
    <source>
        <dbReference type="Proteomes" id="UP000285517"/>
    </source>
</evidence>
<accession>A0A410FZB1</accession>
<dbReference type="OrthoDB" id="9809429at2"/>
<dbReference type="NCBIfam" id="TIGR00419">
    <property type="entry name" value="tim"/>
    <property type="match status" value="1"/>
</dbReference>
<keyword evidence="3 7" id="KW-0312">Gluconeogenesis</keyword>
<reference evidence="9 10" key="1">
    <citation type="submission" date="2019-01" db="EMBL/GenBank/DDBJ databases">
        <title>Complete genome sequencing of Aequorivita sp. H23M31.</title>
        <authorList>
            <person name="Bae J.-W."/>
        </authorList>
    </citation>
    <scope>NUCLEOTIDE SEQUENCE [LARGE SCALE GENOMIC DNA]</scope>
    <source>
        <strain evidence="9 10">H23M31</strain>
    </source>
</reference>
<evidence type="ECO:0000256" key="4">
    <source>
        <dbReference type="ARBA" id="ARBA00022490"/>
    </source>
</evidence>
<feature type="binding site" evidence="7">
    <location>
        <begin position="233"/>
        <end position="234"/>
    </location>
    <ligand>
        <name>substrate</name>
    </ligand>
</feature>
<keyword evidence="6 7" id="KW-0413">Isomerase</keyword>
<feature type="binding site" evidence="7">
    <location>
        <position position="212"/>
    </location>
    <ligand>
        <name>substrate</name>
    </ligand>
</feature>
<keyword evidence="4 7" id="KW-0963">Cytoplasm</keyword>
<feature type="active site" description="Electrophile" evidence="7">
    <location>
        <position position="94"/>
    </location>
</feature>
<evidence type="ECO:0000256" key="1">
    <source>
        <dbReference type="ARBA" id="ARBA00004680"/>
    </source>
</evidence>
<evidence type="ECO:0000256" key="7">
    <source>
        <dbReference type="HAMAP-Rule" id="MF_00147"/>
    </source>
</evidence>
<dbReference type="InterPro" id="IPR022896">
    <property type="entry name" value="TrioseP_Isoase_bac/euk"/>
</dbReference>
<dbReference type="RefSeq" id="WP_128248717.1">
    <property type="nucleotide sequence ID" value="NZ_CP034951.1"/>
</dbReference>
<dbReference type="EMBL" id="CP034951">
    <property type="protein sequence ID" value="QAA80316.1"/>
    <property type="molecule type" value="Genomic_DNA"/>
</dbReference>
<dbReference type="PANTHER" id="PTHR21139">
    <property type="entry name" value="TRIOSEPHOSPHATE ISOMERASE"/>
    <property type="match status" value="1"/>
</dbReference>
<dbReference type="KEGG" id="aev:EI546_00550"/>
<dbReference type="HAMAP" id="MF_00147_B">
    <property type="entry name" value="TIM_B"/>
    <property type="match status" value="1"/>
</dbReference>
<comment type="similarity">
    <text evidence="2 7 8">Belongs to the triosephosphate isomerase family.</text>
</comment>
<dbReference type="EC" id="5.3.1.1" evidence="7 8"/>
<dbReference type="FunFam" id="3.20.20.70:FF:000016">
    <property type="entry name" value="Triosephosphate isomerase"/>
    <property type="match status" value="1"/>
</dbReference>
<proteinExistence type="inferred from homology"/>
<comment type="pathway">
    <text evidence="1 7 8">Carbohydrate degradation; glycolysis; D-glyceraldehyde 3-phosphate from glycerone phosphate: step 1/1.</text>
</comment>
<evidence type="ECO:0000256" key="2">
    <source>
        <dbReference type="ARBA" id="ARBA00007422"/>
    </source>
</evidence>
<dbReference type="CDD" id="cd00311">
    <property type="entry name" value="TIM"/>
    <property type="match status" value="1"/>
</dbReference>
<dbReference type="GO" id="GO:0006096">
    <property type="term" value="P:glycolytic process"/>
    <property type="evidence" value="ECO:0007669"/>
    <property type="project" value="UniProtKB-UniRule"/>
</dbReference>
<dbReference type="GO" id="GO:0005829">
    <property type="term" value="C:cytosol"/>
    <property type="evidence" value="ECO:0007669"/>
    <property type="project" value="TreeGrafter"/>
</dbReference>
<dbReference type="GO" id="GO:0004807">
    <property type="term" value="F:triose-phosphate isomerase activity"/>
    <property type="evidence" value="ECO:0007669"/>
    <property type="project" value="UniProtKB-UniRule"/>
</dbReference>
<dbReference type="PANTHER" id="PTHR21139:SF42">
    <property type="entry name" value="TRIOSEPHOSPHATE ISOMERASE"/>
    <property type="match status" value="1"/>
</dbReference>
<protein>
    <recommendedName>
        <fullName evidence="7 8">Triosephosphate isomerase</fullName>
        <shortName evidence="7">TIM</shortName>
        <shortName evidence="7">TPI</shortName>
        <ecNumber evidence="7 8">5.3.1.1</ecNumber>
    </recommendedName>
    <alternativeName>
        <fullName evidence="7">Triose-phosphate isomerase</fullName>
    </alternativeName>
</protein>
<dbReference type="InterPro" id="IPR035990">
    <property type="entry name" value="TIM_sf"/>
</dbReference>
<comment type="function">
    <text evidence="7">Involved in the gluconeogenesis. Catalyzes stereospecifically the conversion of dihydroxyacetone phosphate (DHAP) to D-glyceraldehyde-3-phosphate (G3P).</text>
</comment>
<name>A0A410FZB1_9FLAO</name>
<comment type="subunit">
    <text evidence="7 8">Homodimer.</text>
</comment>
<dbReference type="GO" id="GO:0046166">
    <property type="term" value="P:glyceraldehyde-3-phosphate biosynthetic process"/>
    <property type="evidence" value="ECO:0007669"/>
    <property type="project" value="TreeGrafter"/>
</dbReference>